<accession>A0AB37HZ44</accession>
<dbReference type="AlphaFoldDB" id="A0AB37HZ44"/>
<feature type="chain" id="PRO_5044246283" evidence="2">
    <location>
        <begin position="22"/>
        <end position="306"/>
    </location>
</feature>
<evidence type="ECO:0000256" key="1">
    <source>
        <dbReference type="SAM" id="MobiDB-lite"/>
    </source>
</evidence>
<sequence length="306" mass="33486">MSVAKRFLAMFMALAACLAAAVCMAPRAAAGQRFTIAYTGGIGVYPRSGPSMGSQRVGAALPEGSSVEVACELEGELVDNNTTPATKIWERLSDGTYVSNAYTNTGVEGWTPGVPRCDQSPDPQPKENASAYNPVAAANWAKEHAYDTPRFSGNDCTWFVSQALWNGGMQKTDRWTDYSTDDEQTRNGPKPGPTRAARLADDLFHYLTSSGQVKLKQISWSDNTAAGAEVGDLIFYNLNMHDPEDLDHVAIVTGINSDGYPVISQHTAGARDKYWSWSEAYNTWIEKAYHHEKYGPPKAYLIKIKK</sequence>
<dbReference type="Gene3D" id="3.90.1720.10">
    <property type="entry name" value="endopeptidase domain like (from Nostoc punctiforme)"/>
    <property type="match status" value="1"/>
</dbReference>
<proteinExistence type="predicted"/>
<dbReference type="PANTHER" id="PTHR40032:SF1">
    <property type="entry name" value="EXPORTED PROTEIN"/>
    <property type="match status" value="1"/>
</dbReference>
<dbReference type="RefSeq" id="WP_014847526.1">
    <property type="nucleotide sequence ID" value="NZ_CP040007.1"/>
</dbReference>
<keyword evidence="2" id="KW-0732">Signal</keyword>
<organism evidence="4 5">
    <name type="scientific">Arachnia propionica</name>
    <dbReference type="NCBI Taxonomy" id="1750"/>
    <lineage>
        <taxon>Bacteria</taxon>
        <taxon>Bacillati</taxon>
        <taxon>Actinomycetota</taxon>
        <taxon>Actinomycetes</taxon>
        <taxon>Propionibacteriales</taxon>
        <taxon>Propionibacteriaceae</taxon>
        <taxon>Arachnia</taxon>
    </lineage>
</organism>
<evidence type="ECO:0000313" key="4">
    <source>
        <dbReference type="EMBL" id="QUC11697.1"/>
    </source>
</evidence>
<feature type="domain" description="Putative amidase" evidence="3">
    <location>
        <begin position="132"/>
        <end position="279"/>
    </location>
</feature>
<evidence type="ECO:0000259" key="3">
    <source>
        <dbReference type="Pfam" id="PF12671"/>
    </source>
</evidence>
<evidence type="ECO:0000256" key="2">
    <source>
        <dbReference type="SAM" id="SignalP"/>
    </source>
</evidence>
<feature type="signal peptide" evidence="2">
    <location>
        <begin position="1"/>
        <end position="21"/>
    </location>
</feature>
<feature type="region of interest" description="Disordered" evidence="1">
    <location>
        <begin position="175"/>
        <end position="194"/>
    </location>
</feature>
<gene>
    <name evidence="4" type="ORF">J5A53_03075</name>
</gene>
<dbReference type="Proteomes" id="UP000677180">
    <property type="component" value="Chromosome"/>
</dbReference>
<reference evidence="4" key="1">
    <citation type="submission" date="2021-03" db="EMBL/GenBank/DDBJ databases">
        <title>Human Oral Microbial Genomes.</title>
        <authorList>
            <person name="Johnston C.D."/>
            <person name="Chen T."/>
            <person name="Dewhirst F.E."/>
        </authorList>
    </citation>
    <scope>NUCLEOTIDE SEQUENCE</scope>
    <source>
        <strain evidence="4">F0714</strain>
    </source>
</reference>
<dbReference type="InterPro" id="IPR024301">
    <property type="entry name" value="Amidase_6"/>
</dbReference>
<dbReference type="Pfam" id="PF12671">
    <property type="entry name" value="Amidase_6"/>
    <property type="match status" value="1"/>
</dbReference>
<dbReference type="PANTHER" id="PTHR40032">
    <property type="entry name" value="EXPORTED PROTEIN-RELATED"/>
    <property type="match status" value="1"/>
</dbReference>
<dbReference type="EMBL" id="CP072385">
    <property type="protein sequence ID" value="QUC11697.1"/>
    <property type="molecule type" value="Genomic_DNA"/>
</dbReference>
<dbReference type="PROSITE" id="PS51257">
    <property type="entry name" value="PROKAR_LIPOPROTEIN"/>
    <property type="match status" value="1"/>
</dbReference>
<evidence type="ECO:0000313" key="5">
    <source>
        <dbReference type="Proteomes" id="UP000677180"/>
    </source>
</evidence>
<protein>
    <submittedName>
        <fullName evidence="4">Amidase domain-containing protein</fullName>
    </submittedName>
</protein>
<name>A0AB37HZ44_9ACTN</name>